<reference evidence="2 3" key="1">
    <citation type="journal article" date="2013" name="Genome Announc.">
        <title>Complete genome sequence of Myxococcus stipitatus strain DSM 14675, a fruiting myxobacterium.</title>
        <authorList>
            <person name="Huntley S."/>
            <person name="Kneip S."/>
            <person name="Treuner-Lange A."/>
            <person name="Sogaard-Andersen L."/>
        </authorList>
    </citation>
    <scope>NUCLEOTIDE SEQUENCE [LARGE SCALE GENOMIC DNA]</scope>
    <source>
        <strain evidence="3">DSM 14675 / JCM 12634 / Mx s8</strain>
    </source>
</reference>
<dbReference type="Proteomes" id="UP000011131">
    <property type="component" value="Chromosome"/>
</dbReference>
<protein>
    <submittedName>
        <fullName evidence="2">Uncharacterized protein</fullName>
    </submittedName>
</protein>
<keyword evidence="1" id="KW-0812">Transmembrane</keyword>
<dbReference type="PATRIC" id="fig|1278073.3.peg.2278"/>
<organism evidence="2 3">
    <name type="scientific">Myxococcus stipitatus (strain DSM 14675 / JCM 12634 / Mx s8)</name>
    <dbReference type="NCBI Taxonomy" id="1278073"/>
    <lineage>
        <taxon>Bacteria</taxon>
        <taxon>Pseudomonadati</taxon>
        <taxon>Myxococcota</taxon>
        <taxon>Myxococcia</taxon>
        <taxon>Myxococcales</taxon>
        <taxon>Cystobacterineae</taxon>
        <taxon>Myxococcaceae</taxon>
        <taxon>Myxococcus</taxon>
    </lineage>
</organism>
<evidence type="ECO:0000313" key="3">
    <source>
        <dbReference type="Proteomes" id="UP000011131"/>
    </source>
</evidence>
<keyword evidence="1" id="KW-1133">Transmembrane helix</keyword>
<feature type="transmembrane region" description="Helical" evidence="1">
    <location>
        <begin position="21"/>
        <end position="43"/>
    </location>
</feature>
<keyword evidence="3" id="KW-1185">Reference proteome</keyword>
<dbReference type="EMBL" id="CP004025">
    <property type="protein sequence ID" value="AGC43563.1"/>
    <property type="molecule type" value="Genomic_DNA"/>
</dbReference>
<keyword evidence="1" id="KW-0472">Membrane</keyword>
<feature type="transmembrane region" description="Helical" evidence="1">
    <location>
        <begin position="88"/>
        <end position="116"/>
    </location>
</feature>
<evidence type="ECO:0000313" key="2">
    <source>
        <dbReference type="EMBL" id="AGC43563.1"/>
    </source>
</evidence>
<evidence type="ECO:0000256" key="1">
    <source>
        <dbReference type="SAM" id="Phobius"/>
    </source>
</evidence>
<dbReference type="STRING" id="1278073.MYSTI_02241"/>
<dbReference type="HOGENOM" id="CLU_1990244_0_0_7"/>
<sequence length="125" mass="13792">MRTPPSGSGPESPLLRIMWGNAFLLSMLYLLVGVGVEIALRMFPSRFLQRLSLSLDSLPARALELMGAMDPLRTAFFNGRISESGVRLIFGLTTVVVIFLLALVVGTVMGTLRYFIARAAYRRGR</sequence>
<accession>L7U626</accession>
<dbReference type="KEGG" id="msd:MYSTI_02241"/>
<proteinExistence type="predicted"/>
<gene>
    <name evidence="2" type="ordered locus">MYSTI_02241</name>
</gene>
<dbReference type="AlphaFoldDB" id="L7U626"/>
<name>L7U626_MYXSD</name>